<keyword evidence="1" id="KW-0175">Coiled coil</keyword>
<feature type="domain" description="ABC-type uncharacterised transport system" evidence="4">
    <location>
        <begin position="174"/>
        <end position="490"/>
    </location>
</feature>
<protein>
    <submittedName>
        <fullName evidence="6">Uncharacterized protein</fullName>
    </submittedName>
</protein>
<proteinExistence type="predicted"/>
<evidence type="ECO:0000259" key="5">
    <source>
        <dbReference type="Pfam" id="PF23357"/>
    </source>
</evidence>
<sequence length="636" mass="70876">MNKLLTSTGLIVGVVLLLAINIVSNASLKTARLDLTENRIYTLSQGSKNILQNLPEPVTLRLYLSEQLVRDFPAISTYALRVKELLHEYQRLAGDKLELQIIDPEPFSEAEDRAVGYGLQGVPIDASNTMFYFGLAGTNRIGEKEIITFFQPDKEESLEYDVTQLIYRLAHPKQKKIGIISTLPVQGETAMPALGRANTSAWVFMEQLKPLFDVQNLDKAVKEIPNDLAVLMLIHPKELTDQTWYAIDQFVLKGGRVLAFIDPFSEADRPDSSNPAAAAAHVRHSDLGPLAATWGVELVADKVVGDLKGAKQVQIERQGRAVVSPYPVWIDIDTSGFNTQDVITNGLDTVTFASVGSLSPKADAGTEFVPLIQSSTEAMLLEANQLLGLTDPQTLLKDFKGENQFTLAARISGQFKTAFPNGAPVSEEENAETPRDPSPEHVNQASEPVTVIVFADTDLLADQFWVRIQSFLGQRIAMPIAANGTLVTNAVDNLTGSNDLISVRNRGTFARPFTRVEDIRREAEQRFREQEQRLQAQLEETESKINQLQQQRQDAANLNLTPEQEQALEQFRQEQVNIRQELRQVQHQLQKDIDQLESRLKFLNIGLMPLLVGFGGLALGLYRGRRRRTFKQNVAQ</sequence>
<keyword evidence="3" id="KW-0812">Transmembrane</keyword>
<reference evidence="6 7" key="1">
    <citation type="submission" date="2016-12" db="EMBL/GenBank/DDBJ databases">
        <title>Thioflexothrix psekupsii D3 genome sequencing and assembly.</title>
        <authorList>
            <person name="Fomenkov A."/>
            <person name="Vincze T."/>
            <person name="Grabovich M."/>
            <person name="Anton B.P."/>
            <person name="Dubinina G."/>
            <person name="Orlova M."/>
            <person name="Belousova E."/>
            <person name="Roberts R.J."/>
        </authorList>
    </citation>
    <scope>NUCLEOTIDE SEQUENCE [LARGE SCALE GENOMIC DNA]</scope>
    <source>
        <strain evidence="6">D3</strain>
    </source>
</reference>
<dbReference type="OrthoDB" id="9777219at2"/>
<evidence type="ECO:0000256" key="2">
    <source>
        <dbReference type="SAM" id="MobiDB-lite"/>
    </source>
</evidence>
<keyword evidence="3" id="KW-0472">Membrane</keyword>
<evidence type="ECO:0000259" key="4">
    <source>
        <dbReference type="Pfam" id="PF09822"/>
    </source>
</evidence>
<dbReference type="Pfam" id="PF09822">
    <property type="entry name" value="ABC_transp_aux"/>
    <property type="match status" value="1"/>
</dbReference>
<evidence type="ECO:0000313" key="6">
    <source>
        <dbReference type="EMBL" id="OUD13305.1"/>
    </source>
</evidence>
<evidence type="ECO:0000313" key="7">
    <source>
        <dbReference type="Proteomes" id="UP000194798"/>
    </source>
</evidence>
<comment type="caution">
    <text evidence="6">The sequence shown here is derived from an EMBL/GenBank/DDBJ whole genome shotgun (WGS) entry which is preliminary data.</text>
</comment>
<evidence type="ECO:0000256" key="1">
    <source>
        <dbReference type="SAM" id="Coils"/>
    </source>
</evidence>
<dbReference type="Pfam" id="PF23357">
    <property type="entry name" value="DUF7088"/>
    <property type="match status" value="1"/>
</dbReference>
<feature type="domain" description="DUF7088" evidence="5">
    <location>
        <begin position="37"/>
        <end position="137"/>
    </location>
</feature>
<feature type="coiled-coil region" evidence="1">
    <location>
        <begin position="513"/>
        <end position="606"/>
    </location>
</feature>
<feature type="transmembrane region" description="Helical" evidence="3">
    <location>
        <begin position="602"/>
        <end position="622"/>
    </location>
</feature>
<dbReference type="EMBL" id="MSLT01000018">
    <property type="protein sequence ID" value="OUD13305.1"/>
    <property type="molecule type" value="Genomic_DNA"/>
</dbReference>
<dbReference type="RefSeq" id="WP_086488756.1">
    <property type="nucleotide sequence ID" value="NZ_MSLT01000018.1"/>
</dbReference>
<dbReference type="AlphaFoldDB" id="A0A251X6D5"/>
<accession>A0A251X6D5</accession>
<gene>
    <name evidence="6" type="ORF">TPSD3_11810</name>
</gene>
<feature type="region of interest" description="Disordered" evidence="2">
    <location>
        <begin position="419"/>
        <end position="443"/>
    </location>
</feature>
<keyword evidence="3" id="KW-1133">Transmembrane helix</keyword>
<dbReference type="InterPro" id="IPR055396">
    <property type="entry name" value="DUF7088"/>
</dbReference>
<keyword evidence="7" id="KW-1185">Reference proteome</keyword>
<dbReference type="InterPro" id="IPR019196">
    <property type="entry name" value="ABC_transp_unknown"/>
</dbReference>
<organism evidence="6 7">
    <name type="scientific">Thioflexithrix psekupsensis</name>
    <dbReference type="NCBI Taxonomy" id="1570016"/>
    <lineage>
        <taxon>Bacteria</taxon>
        <taxon>Pseudomonadati</taxon>
        <taxon>Pseudomonadota</taxon>
        <taxon>Gammaproteobacteria</taxon>
        <taxon>Thiotrichales</taxon>
        <taxon>Thioflexithrix</taxon>
    </lineage>
</organism>
<evidence type="ECO:0000256" key="3">
    <source>
        <dbReference type="SAM" id="Phobius"/>
    </source>
</evidence>
<dbReference type="Proteomes" id="UP000194798">
    <property type="component" value="Unassembled WGS sequence"/>
</dbReference>
<name>A0A251X6D5_9GAMM</name>